<dbReference type="Pfam" id="PF00561">
    <property type="entry name" value="Abhydrolase_1"/>
    <property type="match status" value="1"/>
</dbReference>
<comment type="similarity">
    <text evidence="2">Belongs to the AB hydrolase superfamily. Epoxide hydrolase family.</text>
</comment>
<evidence type="ECO:0000256" key="1">
    <source>
        <dbReference type="ARBA" id="ARBA00022801"/>
    </source>
</evidence>
<dbReference type="EnsemblMetazoa" id="AMIN004389-RA">
    <property type="protein sequence ID" value="AMIN004389-PA"/>
    <property type="gene ID" value="AMIN004389"/>
</dbReference>
<keyword evidence="5" id="KW-1185">Reference proteome</keyword>
<dbReference type="STRING" id="112268.A0A182W229"/>
<dbReference type="PANTHER" id="PTHR43329">
    <property type="entry name" value="EPOXIDE HYDROLASE"/>
    <property type="match status" value="1"/>
</dbReference>
<dbReference type="InterPro" id="IPR029058">
    <property type="entry name" value="AB_hydrolase_fold"/>
</dbReference>
<organism evidence="4 5">
    <name type="scientific">Anopheles minimus</name>
    <dbReference type="NCBI Taxonomy" id="112268"/>
    <lineage>
        <taxon>Eukaryota</taxon>
        <taxon>Metazoa</taxon>
        <taxon>Ecdysozoa</taxon>
        <taxon>Arthropoda</taxon>
        <taxon>Hexapoda</taxon>
        <taxon>Insecta</taxon>
        <taxon>Pterygota</taxon>
        <taxon>Neoptera</taxon>
        <taxon>Endopterygota</taxon>
        <taxon>Diptera</taxon>
        <taxon>Nematocera</taxon>
        <taxon>Culicoidea</taxon>
        <taxon>Culicidae</taxon>
        <taxon>Anophelinae</taxon>
        <taxon>Anopheles</taxon>
    </lineage>
</organism>
<reference evidence="5" key="1">
    <citation type="submission" date="2013-03" db="EMBL/GenBank/DDBJ databases">
        <title>The Genome Sequence of Anopheles minimus MINIMUS1.</title>
        <authorList>
            <consortium name="The Broad Institute Genomics Platform"/>
            <person name="Neafsey D.E."/>
            <person name="Walton C."/>
            <person name="Walker B."/>
            <person name="Young S.K."/>
            <person name="Zeng Q."/>
            <person name="Gargeya S."/>
            <person name="Fitzgerald M."/>
            <person name="Haas B."/>
            <person name="Abouelleil A."/>
            <person name="Allen A.W."/>
            <person name="Alvarado L."/>
            <person name="Arachchi H.M."/>
            <person name="Berlin A.M."/>
            <person name="Chapman S.B."/>
            <person name="Gainer-Dewar J."/>
            <person name="Goldberg J."/>
            <person name="Griggs A."/>
            <person name="Gujja S."/>
            <person name="Hansen M."/>
            <person name="Howarth C."/>
            <person name="Imamovic A."/>
            <person name="Ireland A."/>
            <person name="Larimer J."/>
            <person name="McCowan C."/>
            <person name="Murphy C."/>
            <person name="Pearson M."/>
            <person name="Poon T.W."/>
            <person name="Priest M."/>
            <person name="Roberts A."/>
            <person name="Saif S."/>
            <person name="Shea T."/>
            <person name="Sisk P."/>
            <person name="Sykes S."/>
            <person name="Wortman J."/>
            <person name="Nusbaum C."/>
            <person name="Birren B."/>
        </authorList>
    </citation>
    <scope>NUCLEOTIDE SEQUENCE [LARGE SCALE GENOMIC DNA]</scope>
    <source>
        <strain evidence="5">MINIMUS1</strain>
    </source>
</reference>
<evidence type="ECO:0000313" key="5">
    <source>
        <dbReference type="Proteomes" id="UP000075920"/>
    </source>
</evidence>
<dbReference type="InterPro" id="IPR000073">
    <property type="entry name" value="AB_hydrolase_1"/>
</dbReference>
<dbReference type="Gene3D" id="3.40.50.1820">
    <property type="entry name" value="alpha/beta hydrolase"/>
    <property type="match status" value="1"/>
</dbReference>
<dbReference type="SUPFAM" id="SSF53474">
    <property type="entry name" value="alpha/beta-Hydrolases"/>
    <property type="match status" value="1"/>
</dbReference>
<proteinExistence type="inferred from homology"/>
<feature type="domain" description="AB hydrolase-1" evidence="3">
    <location>
        <begin position="91"/>
        <end position="195"/>
    </location>
</feature>
<protein>
    <recommendedName>
        <fullName evidence="3">AB hydrolase-1 domain-containing protein</fullName>
    </recommendedName>
</protein>
<dbReference type="InterPro" id="IPR000639">
    <property type="entry name" value="Epox_hydrolase-like"/>
</dbReference>
<reference evidence="4" key="2">
    <citation type="submission" date="2020-05" db="UniProtKB">
        <authorList>
            <consortium name="EnsemblMetazoa"/>
        </authorList>
    </citation>
    <scope>IDENTIFICATION</scope>
    <source>
        <strain evidence="4">MINIMUS1</strain>
    </source>
</reference>
<keyword evidence="1" id="KW-0378">Hydrolase</keyword>
<dbReference type="Proteomes" id="UP000075920">
    <property type="component" value="Unassembled WGS sequence"/>
</dbReference>
<dbReference type="PRINTS" id="PR00111">
    <property type="entry name" value="ABHYDROLASE"/>
</dbReference>
<name>A0A182W229_9DIPT</name>
<sequence>MVRYKSTVPNLPGGITPIMGQLVIGSLRRAVFVCVEILLRIFRWLMVTYWIPSPRLNPPDTLNHSKWGTHRYIEIHGIKLHYVEKGSNSKPLMMFLHGLPDFWYSWRYQMHEFSKDYWTVALDLPGFGRSEPPINRITYKISNLAYIVCSLITTLGKSDCILVGNGAGALLGWQLVNQYPEKVSKYIMLGTPSEAVLQELFRRDAIPLRKILKYAFLMYAGSAPTVLARAGDYAIFDELLGANAKPQDVEAYKYTFAQPAALEFALMAFRENFNDFLLEQYELRVGKPSNTPGLFLFGEQDCFIDPEEYVALLLSVYHPLETRFVPRVGQLMHQDNPKLVNKSISEFLRERVTEPKDLDNNTPEKQILVKEFCSNCYGKAHSKSEAHHEGCATDCDGQELKHLIHKLRVPIAS</sequence>
<dbReference type="GO" id="GO:0004301">
    <property type="term" value="F:epoxide hydrolase activity"/>
    <property type="evidence" value="ECO:0007669"/>
    <property type="project" value="UniProtKB-ARBA"/>
</dbReference>
<accession>A0A182W229</accession>
<dbReference type="PRINTS" id="PR00412">
    <property type="entry name" value="EPOXHYDRLASE"/>
</dbReference>
<evidence type="ECO:0000313" key="4">
    <source>
        <dbReference type="EnsemblMetazoa" id="AMIN004389-PA"/>
    </source>
</evidence>
<dbReference type="VEuPathDB" id="VectorBase:AMIN004389"/>
<evidence type="ECO:0000256" key="2">
    <source>
        <dbReference type="ARBA" id="ARBA00038334"/>
    </source>
</evidence>
<dbReference type="AlphaFoldDB" id="A0A182W229"/>
<evidence type="ECO:0000259" key="3">
    <source>
        <dbReference type="Pfam" id="PF00561"/>
    </source>
</evidence>